<feature type="transmembrane region" description="Helical" evidence="7">
    <location>
        <begin position="141"/>
        <end position="161"/>
    </location>
</feature>
<evidence type="ECO:0000313" key="9">
    <source>
        <dbReference type="Proteomes" id="UP000029380"/>
    </source>
</evidence>
<dbReference type="AlphaFoldDB" id="A0A091C2D5"/>
<name>A0A091C2D5_9ENTE</name>
<dbReference type="GO" id="GO:0012505">
    <property type="term" value="C:endomembrane system"/>
    <property type="evidence" value="ECO:0007669"/>
    <property type="project" value="UniProtKB-SubCell"/>
</dbReference>
<evidence type="ECO:0000256" key="7">
    <source>
        <dbReference type="SAM" id="Phobius"/>
    </source>
</evidence>
<evidence type="ECO:0000313" key="8">
    <source>
        <dbReference type="EMBL" id="KFN91114.1"/>
    </source>
</evidence>
<keyword evidence="5 7" id="KW-0472">Membrane</keyword>
<keyword evidence="4 7" id="KW-1133">Transmembrane helix</keyword>
<keyword evidence="6" id="KW-0479">Metal-binding</keyword>
<dbReference type="GO" id="GO:0140911">
    <property type="term" value="F:pore-forming activity"/>
    <property type="evidence" value="ECO:0007669"/>
    <property type="project" value="InterPro"/>
</dbReference>
<proteinExistence type="inferred from homology"/>
<dbReference type="InterPro" id="IPR005744">
    <property type="entry name" value="Hy-lIII"/>
</dbReference>
<dbReference type="OrthoDB" id="9813689at2"/>
<feature type="binding site" evidence="6">
    <location>
        <position position="195"/>
    </location>
    <ligand>
        <name>Zn(2+)</name>
        <dbReference type="ChEBI" id="CHEBI:29105"/>
    </ligand>
</feature>
<dbReference type="PATRIC" id="fig|1302649.3.peg.1583"/>
<evidence type="ECO:0000256" key="3">
    <source>
        <dbReference type="ARBA" id="ARBA00022692"/>
    </source>
</evidence>
<accession>A0A091C2D5</accession>
<evidence type="ECO:0000256" key="4">
    <source>
        <dbReference type="ARBA" id="ARBA00022989"/>
    </source>
</evidence>
<dbReference type="PANTHER" id="PTHR20855:SF129">
    <property type="entry name" value="HEMOLYSIN-3 HOMOLOG"/>
    <property type="match status" value="1"/>
</dbReference>
<dbReference type="RefSeq" id="WP_028790374.1">
    <property type="nucleotide sequence ID" value="NZ_JPVU01000167.1"/>
</dbReference>
<dbReference type="GO" id="GO:0016020">
    <property type="term" value="C:membrane"/>
    <property type="evidence" value="ECO:0007669"/>
    <property type="project" value="InterPro"/>
</dbReference>
<dbReference type="EMBL" id="JPVU01000167">
    <property type="protein sequence ID" value="KFN91114.1"/>
    <property type="molecule type" value="Genomic_DNA"/>
</dbReference>
<dbReference type="PANTHER" id="PTHR20855">
    <property type="entry name" value="ADIPOR/PROGESTIN RECEPTOR-RELATED"/>
    <property type="match status" value="1"/>
</dbReference>
<comment type="caution">
    <text evidence="8">The sequence shown here is derived from an EMBL/GenBank/DDBJ whole genome shotgun (WGS) entry which is preliminary data.</text>
</comment>
<dbReference type="NCBIfam" id="TIGR01065">
    <property type="entry name" value="hlyIII"/>
    <property type="match status" value="1"/>
</dbReference>
<feature type="transmembrane region" description="Helical" evidence="7">
    <location>
        <begin position="87"/>
        <end position="105"/>
    </location>
</feature>
<gene>
    <name evidence="8" type="ORF">TMUPMC115_1580</name>
</gene>
<organism evidence="8 9">
    <name type="scientific">Tetragenococcus muriaticus PMC-11-5</name>
    <dbReference type="NCBI Taxonomy" id="1302649"/>
    <lineage>
        <taxon>Bacteria</taxon>
        <taxon>Bacillati</taxon>
        <taxon>Bacillota</taxon>
        <taxon>Bacilli</taxon>
        <taxon>Lactobacillales</taxon>
        <taxon>Enterococcaceae</taxon>
        <taxon>Tetragenococcus</taxon>
    </lineage>
</organism>
<sequence length="217" mass="23949">MENSKFTHKYLITNEVFNATTHGIGFGLSIIGLIVLLLNGTSLGSSIHIVSYSIYGSMLILLFLISTLFHSLIFTKAKKVFQVFDHASIFLLIAGSYTPFCLLSIGGVFGWILFSIIWLLAISGIVYKSCTLHKKATVSKLSTFIYVLMGWGCVIAFRPLIDSLGIWGALLLAGGGIAYTIGAIFYSLKNVRFMHVVWHLFVMLGAACMYFSVLFFT</sequence>
<evidence type="ECO:0000256" key="1">
    <source>
        <dbReference type="ARBA" id="ARBA00004127"/>
    </source>
</evidence>
<protein>
    <submittedName>
        <fullName evidence="8">Putative membrane hemolysin III</fullName>
    </submittedName>
</protein>
<dbReference type="InterPro" id="IPR004254">
    <property type="entry name" value="AdipoR/HlyIII-related"/>
</dbReference>
<feature type="transmembrane region" description="Helical" evidence="7">
    <location>
        <begin position="21"/>
        <end position="40"/>
    </location>
</feature>
<feature type="transmembrane region" description="Helical" evidence="7">
    <location>
        <begin position="52"/>
        <end position="75"/>
    </location>
</feature>
<comment type="subcellular location">
    <subcellularLocation>
        <location evidence="1">Endomembrane system</location>
        <topology evidence="1">Multi-pass membrane protein</topology>
    </subcellularLocation>
</comment>
<evidence type="ECO:0000256" key="2">
    <source>
        <dbReference type="ARBA" id="ARBA00008488"/>
    </source>
</evidence>
<feature type="transmembrane region" description="Helical" evidence="7">
    <location>
        <begin position="167"/>
        <end position="188"/>
    </location>
</feature>
<feature type="binding site" evidence="6">
    <location>
        <position position="70"/>
    </location>
    <ligand>
        <name>Zn(2+)</name>
        <dbReference type="ChEBI" id="CHEBI:29105"/>
    </ligand>
</feature>
<keyword evidence="6" id="KW-0862">Zinc</keyword>
<reference evidence="8 9" key="1">
    <citation type="submission" date="2014-08" db="EMBL/GenBank/DDBJ databases">
        <title>Genome sequence of Tetragenococcus muriaticus.</title>
        <authorList>
            <person name="Chuea-nongthon C."/>
            <person name="Rodtong S."/>
            <person name="Yongsawatdigul J."/>
            <person name="Steele J.L."/>
            <person name="Liu X.-y."/>
            <person name="Speers J."/>
            <person name="Glasner J.D."/>
            <person name="Neeno-Eckwall E.C."/>
        </authorList>
    </citation>
    <scope>NUCLEOTIDE SEQUENCE [LARGE SCALE GENOMIC DNA]</scope>
    <source>
        <strain evidence="8 9">PMC-11-5</strain>
    </source>
</reference>
<keyword evidence="3 7" id="KW-0812">Transmembrane</keyword>
<dbReference type="Pfam" id="PF03006">
    <property type="entry name" value="HlyIII"/>
    <property type="match status" value="1"/>
</dbReference>
<evidence type="ECO:0000256" key="6">
    <source>
        <dbReference type="PIRSR" id="PIRSR604254-1"/>
    </source>
</evidence>
<evidence type="ECO:0000256" key="5">
    <source>
        <dbReference type="ARBA" id="ARBA00023136"/>
    </source>
</evidence>
<feature type="transmembrane region" description="Helical" evidence="7">
    <location>
        <begin position="195"/>
        <end position="216"/>
    </location>
</feature>
<dbReference type="GO" id="GO:0046872">
    <property type="term" value="F:metal ion binding"/>
    <property type="evidence" value="ECO:0007669"/>
    <property type="project" value="UniProtKB-KW"/>
</dbReference>
<dbReference type="Proteomes" id="UP000029380">
    <property type="component" value="Unassembled WGS sequence"/>
</dbReference>
<feature type="binding site" evidence="6">
    <location>
        <position position="199"/>
    </location>
    <ligand>
        <name>Zn(2+)</name>
        <dbReference type="ChEBI" id="CHEBI:29105"/>
    </ligand>
</feature>
<comment type="similarity">
    <text evidence="2">Belongs to the UPF0073 (Hly-III) family.</text>
</comment>